<keyword evidence="2" id="KW-1185">Reference proteome</keyword>
<name>A0ABP8MUM5_9BACT</name>
<dbReference type="EMBL" id="BAABGA010000037">
    <property type="protein sequence ID" value="GAA4456391.1"/>
    <property type="molecule type" value="Genomic_DNA"/>
</dbReference>
<organism evidence="1 2">
    <name type="scientific">Novipirellula rosea</name>
    <dbReference type="NCBI Taxonomy" id="1031540"/>
    <lineage>
        <taxon>Bacteria</taxon>
        <taxon>Pseudomonadati</taxon>
        <taxon>Planctomycetota</taxon>
        <taxon>Planctomycetia</taxon>
        <taxon>Pirellulales</taxon>
        <taxon>Pirellulaceae</taxon>
        <taxon>Novipirellula</taxon>
    </lineage>
</organism>
<proteinExistence type="predicted"/>
<comment type="caution">
    <text evidence="1">The sequence shown here is derived from an EMBL/GenBank/DDBJ whole genome shotgun (WGS) entry which is preliminary data.</text>
</comment>
<evidence type="ECO:0000313" key="1">
    <source>
        <dbReference type="EMBL" id="GAA4456391.1"/>
    </source>
</evidence>
<dbReference type="Proteomes" id="UP001500840">
    <property type="component" value="Unassembled WGS sequence"/>
</dbReference>
<gene>
    <name evidence="1" type="ORF">GCM10023156_31640</name>
</gene>
<reference evidence="2" key="1">
    <citation type="journal article" date="2019" name="Int. J. Syst. Evol. Microbiol.">
        <title>The Global Catalogue of Microorganisms (GCM) 10K type strain sequencing project: providing services to taxonomists for standard genome sequencing and annotation.</title>
        <authorList>
            <consortium name="The Broad Institute Genomics Platform"/>
            <consortium name="The Broad Institute Genome Sequencing Center for Infectious Disease"/>
            <person name="Wu L."/>
            <person name="Ma J."/>
        </authorList>
    </citation>
    <scope>NUCLEOTIDE SEQUENCE [LARGE SCALE GENOMIC DNA]</scope>
    <source>
        <strain evidence="2">JCM 17759</strain>
    </source>
</reference>
<protein>
    <submittedName>
        <fullName evidence="1">Uncharacterized protein</fullName>
    </submittedName>
</protein>
<accession>A0ABP8MUM5</accession>
<evidence type="ECO:0000313" key="2">
    <source>
        <dbReference type="Proteomes" id="UP001500840"/>
    </source>
</evidence>
<sequence length="253" mass="27189">MMTRQIRSRTNVAVSTTILALAIWSVNGLISNTTSAADPSDYLGSGDRHHILRGDMPAGVIGQARLAGRGPVQNYFQPVAFSGPKGVGFSMPQGSEFFGAEDPSLQVGLLIGGVYRFRITGIPGAEGAELYPTVELIDRIYPPPGLATTYPIPINLDHDDLEAALEGRLVTRVIYLEDPATAFPLAETPQTSRAIELSEHQDALEVADRMGRPVAIVRIGSVAPPGAAALMPQFFFGYPDWTPIYQPEQGSQQ</sequence>